<dbReference type="OrthoDB" id="161781at2"/>
<dbReference type="AlphaFoldDB" id="A0A2A6RIN8"/>
<dbReference type="Proteomes" id="UP000220527">
    <property type="component" value="Unassembled WGS sequence"/>
</dbReference>
<evidence type="ECO:0008006" key="4">
    <source>
        <dbReference type="Google" id="ProtNLM"/>
    </source>
</evidence>
<evidence type="ECO:0000313" key="3">
    <source>
        <dbReference type="Proteomes" id="UP000220527"/>
    </source>
</evidence>
<keyword evidence="1" id="KW-0812">Transmembrane</keyword>
<dbReference type="InterPro" id="IPR008972">
    <property type="entry name" value="Cupredoxin"/>
</dbReference>
<accession>A0A2A6RIN8</accession>
<dbReference type="EMBL" id="NQWI01000053">
    <property type="protein sequence ID" value="PDW02749.1"/>
    <property type="molecule type" value="Genomic_DNA"/>
</dbReference>
<sequence>MAILRTFILVFVGLILLVGSAVTAFGLYQERREAQRSLVVRVEPGTAAMLAAGEPLELFPLELTLRLGEQDTLVVQNDDVEPVTIGPYRVAPGQRFVQRYESPGIFELYCSLHGDENLRIVVIR</sequence>
<keyword evidence="1" id="KW-1133">Transmembrane helix</keyword>
<keyword evidence="1" id="KW-0472">Membrane</keyword>
<feature type="transmembrane region" description="Helical" evidence="1">
    <location>
        <begin position="6"/>
        <end position="28"/>
    </location>
</feature>
<proteinExistence type="predicted"/>
<protein>
    <recommendedName>
        <fullName evidence="4">EfeO-type cupredoxin-like domain-containing protein</fullName>
    </recommendedName>
</protein>
<comment type="caution">
    <text evidence="2">The sequence shown here is derived from an EMBL/GenBank/DDBJ whole genome shotgun (WGS) entry which is preliminary data.</text>
</comment>
<reference evidence="3" key="1">
    <citation type="submission" date="2017-08" db="EMBL/GenBank/DDBJ databases">
        <authorList>
            <person name="Grouzdev D.S."/>
            <person name="Gaisin V.A."/>
            <person name="Rysina M.S."/>
            <person name="Gorlenko V.M."/>
        </authorList>
    </citation>
    <scope>NUCLEOTIDE SEQUENCE [LARGE SCALE GENOMIC DNA]</scope>
    <source>
        <strain evidence="3">Kir15-3F</strain>
    </source>
</reference>
<organism evidence="2 3">
    <name type="scientific">Candidatus Viridilinea mediisalina</name>
    <dbReference type="NCBI Taxonomy" id="2024553"/>
    <lineage>
        <taxon>Bacteria</taxon>
        <taxon>Bacillati</taxon>
        <taxon>Chloroflexota</taxon>
        <taxon>Chloroflexia</taxon>
        <taxon>Chloroflexales</taxon>
        <taxon>Chloroflexineae</taxon>
        <taxon>Oscillochloridaceae</taxon>
        <taxon>Candidatus Viridilinea</taxon>
    </lineage>
</organism>
<name>A0A2A6RIN8_9CHLR</name>
<dbReference type="SUPFAM" id="SSF49503">
    <property type="entry name" value="Cupredoxins"/>
    <property type="match status" value="1"/>
</dbReference>
<evidence type="ECO:0000313" key="2">
    <source>
        <dbReference type="EMBL" id="PDW02749.1"/>
    </source>
</evidence>
<dbReference type="RefSeq" id="WP_097644407.1">
    <property type="nucleotide sequence ID" value="NZ_NQWI01000053.1"/>
</dbReference>
<gene>
    <name evidence="2" type="ORF">CJ255_12325</name>
</gene>
<evidence type="ECO:0000256" key="1">
    <source>
        <dbReference type="SAM" id="Phobius"/>
    </source>
</evidence>
<keyword evidence="3" id="KW-1185">Reference proteome</keyword>